<protein>
    <submittedName>
        <fullName evidence="3">Uncharacterized protein</fullName>
    </submittedName>
</protein>
<dbReference type="RefSeq" id="XP_067159732.1">
    <property type="nucleotide sequence ID" value="XM_067303631.1"/>
</dbReference>
<feature type="region of interest" description="Disordered" evidence="1">
    <location>
        <begin position="332"/>
        <end position="369"/>
    </location>
</feature>
<feature type="region of interest" description="Disordered" evidence="1">
    <location>
        <begin position="132"/>
        <end position="178"/>
    </location>
</feature>
<feature type="region of interest" description="Disordered" evidence="1">
    <location>
        <begin position="38"/>
        <end position="65"/>
    </location>
</feature>
<evidence type="ECO:0000256" key="1">
    <source>
        <dbReference type="SAM" id="MobiDB-lite"/>
    </source>
</evidence>
<reference evidence="3" key="1">
    <citation type="submission" date="2025-08" db="UniProtKB">
        <authorList>
            <consortium name="RefSeq"/>
        </authorList>
    </citation>
    <scope>IDENTIFICATION</scope>
    <source>
        <tissue evidence="3">Blood</tissue>
    </source>
</reference>
<dbReference type="GeneID" id="136993210"/>
<name>A0ABM4F452_9AVES</name>
<dbReference type="Proteomes" id="UP001652627">
    <property type="component" value="Chromosome 12"/>
</dbReference>
<dbReference type="SUPFAM" id="SSF57903">
    <property type="entry name" value="FYVE/PHD zinc finger"/>
    <property type="match status" value="1"/>
</dbReference>
<sequence length="369" mass="39382">MGILVPFRPPAWEEDGRYEELYERHSQCDAGQCLHREGRQQAEESGPQGTARAVRPRHQQPARSGGILRLRYTLQLGAGCGQAQHKQPGRIRVILGLHYTLHIRVGLGHLPNQQPGQIRVVFYLRLLRAAPRQDGQGQSDGQDAPGYSAGHNILTAGPEHPAGRAVGQPQQRHHSPAPCRIKVPPNLNGAGRSHFSSLPSSSVAFLGGWFRGGHRRGSVLTSCWQDLPQTWRAPCPRASGLAGLRRPAGLRRSQGRVLGAAEPGKSRASFAGQEQFAVLVTGCPCSTLAFWPCSLGSPGPRGLGGSCRAPLARMAHSPRAQGERASHVQPLAVEHSTSLPALPQAPRPRGGALRTPGASGTRRAAGPGP</sequence>
<keyword evidence="2" id="KW-1185">Reference proteome</keyword>
<accession>A0ABM4F452</accession>
<feature type="compositionally biased region" description="Low complexity" evidence="1">
    <location>
        <begin position="133"/>
        <end position="143"/>
    </location>
</feature>
<organism evidence="2 3">
    <name type="scientific">Apteryx mantelli</name>
    <name type="common">North Island brown kiwi</name>
    <dbReference type="NCBI Taxonomy" id="2696672"/>
    <lineage>
        <taxon>Eukaryota</taxon>
        <taxon>Metazoa</taxon>
        <taxon>Chordata</taxon>
        <taxon>Craniata</taxon>
        <taxon>Vertebrata</taxon>
        <taxon>Euteleostomi</taxon>
        <taxon>Archelosauria</taxon>
        <taxon>Archosauria</taxon>
        <taxon>Dinosauria</taxon>
        <taxon>Saurischia</taxon>
        <taxon>Theropoda</taxon>
        <taxon>Coelurosauria</taxon>
        <taxon>Aves</taxon>
        <taxon>Palaeognathae</taxon>
        <taxon>Apterygiformes</taxon>
        <taxon>Apterygidae</taxon>
        <taxon>Apteryx</taxon>
    </lineage>
</organism>
<gene>
    <name evidence="3" type="primary">LOC136993210</name>
</gene>
<dbReference type="InterPro" id="IPR011011">
    <property type="entry name" value="Znf_FYVE_PHD"/>
</dbReference>
<evidence type="ECO:0000313" key="2">
    <source>
        <dbReference type="Proteomes" id="UP001652627"/>
    </source>
</evidence>
<proteinExistence type="predicted"/>
<dbReference type="Gene3D" id="3.30.40.10">
    <property type="entry name" value="Zinc/RING finger domain, C3HC4 (zinc finger)"/>
    <property type="match status" value="1"/>
</dbReference>
<dbReference type="InterPro" id="IPR013083">
    <property type="entry name" value="Znf_RING/FYVE/PHD"/>
</dbReference>
<evidence type="ECO:0000313" key="3">
    <source>
        <dbReference type="RefSeq" id="XP_067159732.1"/>
    </source>
</evidence>